<proteinExistence type="predicted"/>
<dbReference type="Pfam" id="PF18986">
    <property type="entry name" value="DUF5719"/>
    <property type="match status" value="1"/>
</dbReference>
<keyword evidence="2" id="KW-1185">Reference proteome</keyword>
<evidence type="ECO:0000313" key="2">
    <source>
        <dbReference type="Proteomes" id="UP001144396"/>
    </source>
</evidence>
<organism evidence="1 2">
    <name type="scientific">Agromyces rhizosphaerae</name>
    <dbReference type="NCBI Taxonomy" id="88374"/>
    <lineage>
        <taxon>Bacteria</taxon>
        <taxon>Bacillati</taxon>
        <taxon>Actinomycetota</taxon>
        <taxon>Actinomycetes</taxon>
        <taxon>Micrococcales</taxon>
        <taxon>Microbacteriaceae</taxon>
        <taxon>Agromyces</taxon>
    </lineage>
</organism>
<dbReference type="Proteomes" id="UP001144396">
    <property type="component" value="Unassembled WGS sequence"/>
</dbReference>
<dbReference type="AlphaFoldDB" id="A0A9W6FQH3"/>
<name>A0A9W6FQH3_9MICO</name>
<accession>A0A9W6FQH3</accession>
<reference evidence="1" key="1">
    <citation type="submission" date="2022-12" db="EMBL/GenBank/DDBJ databases">
        <title>Reference genome sequencing for broad-spectrum identification of bacterial and archaeal isolates by mass spectrometry.</title>
        <authorList>
            <person name="Sekiguchi Y."/>
            <person name="Tourlousse D.M."/>
        </authorList>
    </citation>
    <scope>NUCLEOTIDE SEQUENCE</scope>
    <source>
        <strain evidence="1">14</strain>
    </source>
</reference>
<gene>
    <name evidence="1" type="ORF">ARHIZOSPH14_03150</name>
</gene>
<evidence type="ECO:0000313" key="1">
    <source>
        <dbReference type="EMBL" id="GLI26073.1"/>
    </source>
</evidence>
<sequence>MTSARTIALVGARIAAGVLALGVGAATIGVAAFAPVPEIVADPPSVRVVPADSREVRACAGPVVALAEDAAAATTATALGSPDVVAGPVPADAAVDVADAVAPDVPGAAIAWFSTEPGEVEPGMLAAASSQETTSERVAGFAASACVEPAAEAWLVGGAVSVGRTSVVSLVNVGDVAATVRLDVHSELGLLETAATNLVVAPGTQRLVALAGIAPDARSPVVHVVSTGGRIAATLQQSIVRGLDPDGVEIVGPGELPATELVIAGVARGVETEADPDHAAEDDVATIVRLLAPGDDDAEAVVAFHDADGGTLAQAGVTLRAGLVADVPVPAVGAARVDVRVSSDVPVVAAARSTAGDPDGDGGSDFAWYPAAPALDEATAVAIAPGPSPRLVLASDGDAAEVRLTDGAGAERTVSVPAGGSASVAVSAGDVLRLDDARGVHASVTYEDSSAAAAYAVLPPGALDAPLRVYPR</sequence>
<dbReference type="InterPro" id="IPR043777">
    <property type="entry name" value="DUF5719"/>
</dbReference>
<protein>
    <recommendedName>
        <fullName evidence="3">Large extracellular alpha-helical protein</fullName>
    </recommendedName>
</protein>
<dbReference type="EMBL" id="BSDP01000001">
    <property type="protein sequence ID" value="GLI26073.1"/>
    <property type="molecule type" value="Genomic_DNA"/>
</dbReference>
<evidence type="ECO:0008006" key="3">
    <source>
        <dbReference type="Google" id="ProtNLM"/>
    </source>
</evidence>
<comment type="caution">
    <text evidence="1">The sequence shown here is derived from an EMBL/GenBank/DDBJ whole genome shotgun (WGS) entry which is preliminary data.</text>
</comment>
<dbReference type="RefSeq" id="WP_281882072.1">
    <property type="nucleotide sequence ID" value="NZ_BSDP01000001.1"/>
</dbReference>